<gene>
    <name evidence="2" type="ordered locus">Ccel_1097</name>
</gene>
<dbReference type="InterPro" id="IPR015915">
    <property type="entry name" value="Kelch-typ_b-propeller"/>
</dbReference>
<evidence type="ECO:0000313" key="2">
    <source>
        <dbReference type="EMBL" id="ACL75456.1"/>
    </source>
</evidence>
<dbReference type="InterPro" id="IPR015943">
    <property type="entry name" value="WD40/YVTN_repeat-like_dom_sf"/>
</dbReference>
<organism evidence="2 3">
    <name type="scientific">Ruminiclostridium cellulolyticum (strain ATCC 35319 / DSM 5812 / JCM 6584 / H10)</name>
    <name type="common">Clostridium cellulolyticum</name>
    <dbReference type="NCBI Taxonomy" id="394503"/>
    <lineage>
        <taxon>Bacteria</taxon>
        <taxon>Bacillati</taxon>
        <taxon>Bacillota</taxon>
        <taxon>Clostridia</taxon>
        <taxon>Eubacteriales</taxon>
        <taxon>Oscillospiraceae</taxon>
        <taxon>Ruminiclostridium</taxon>
    </lineage>
</organism>
<dbReference type="SMART" id="SM00060">
    <property type="entry name" value="FN3"/>
    <property type="match status" value="1"/>
</dbReference>
<dbReference type="InterPro" id="IPR008930">
    <property type="entry name" value="Terpenoid_cyclase/PrenylTrfase"/>
</dbReference>
<reference evidence="2 3" key="1">
    <citation type="submission" date="2009-01" db="EMBL/GenBank/DDBJ databases">
        <title>Complete sequence of Clostridium cellulolyticum H10.</title>
        <authorList>
            <consortium name="US DOE Joint Genome Institute"/>
            <person name="Lucas S."/>
            <person name="Copeland A."/>
            <person name="Lapidus A."/>
            <person name="Glavina del Rio T."/>
            <person name="Dalin E."/>
            <person name="Tice H."/>
            <person name="Bruce D."/>
            <person name="Goodwin L."/>
            <person name="Pitluck S."/>
            <person name="Chertkov O."/>
            <person name="Saunders E."/>
            <person name="Brettin T."/>
            <person name="Detter J.C."/>
            <person name="Han C."/>
            <person name="Larimer F."/>
            <person name="Land M."/>
            <person name="Hauser L."/>
            <person name="Kyrpides N."/>
            <person name="Ivanova N."/>
            <person name="Zhou J."/>
            <person name="Richardson P."/>
        </authorList>
    </citation>
    <scope>NUCLEOTIDE SEQUENCE [LARGE SCALE GENOMIC DNA]</scope>
    <source>
        <strain evidence="3">ATCC 35319 / DSM 5812 / JCM 6584 / H10</strain>
    </source>
</reference>
<dbReference type="SUPFAM" id="SSF49299">
    <property type="entry name" value="PKD domain"/>
    <property type="match status" value="1"/>
</dbReference>
<sequence length="1557" mass="169210" precursor="true">MRRVISAFIAVVFILVSLFSGITNVMAQQNIDDAINSAGNWLMSSQNTDGSWGETTETKSRITSKVVETLNKSGLIPQNSQNGMGWLTSNPPQNNTDLARYLSVAGLDTANRIAEIISSQAEFGGWGTVNGGATDNLTTCLIASVLMKRDGYTKEVTKAAYNLLSNQNPDGSWGMVKGTNTGSTELTGLVRSFLTEYQSRTRINMSVELQKAAEWLIAHRYADKSWGSIEATYLAFLGLCKDKPELVSNIPDYFMSKQTSNGSWNNNPYDTALAVDLLYRVNLQSAAGINDIKLYSNGVTTESFSPKDQVEIVPEYTGRSIQVYATVISPDGLRINLSPNAIGGFSWDCSISTEGIYQAEVVLKDNQGEIKAIKTKQFNIKPILEIRGCEIEITPGACVINKPVKPQLDFYINCNAANISKPVKATVSVLDPNGYEIYTQEASSILKTGENTISLGSFLPAVTNPSEYKVKAVLYYDGKELYTRNDSFQVLDTVNSTYTTNADFDLGTLKGVNHTEVPDQLQLNKYAEIFPYIWIANAGEGTVSKIDTRTGMEVARYRTGSTTGTSPSRTAVDKDGNCWVGNRGNGTVIKIAMTGGIDKNKNGKIETSTDLNGNGKIDTNEILPWGQDEAILVSKSVGNSSESLPRAVAIDKNNRIWVGLYNEKRFVVLNPDDGNFTGISVATVSPPYGAVIDKDGVLWSSGNGTPLRIDSLDTNTNTFLKSYDVGRGPYGIVVDKNGIVWAACPTKDSNDRSALIRLNPSTGTYTYHYGNGNVGRGVAVDRDGNIWMACSGNNWVDKFDSTGKYLLSVNIGASGGSVPIGVGVDSEGYVWVTCNSSNNTFKINTSGKIIGSYAVGAGPYTYSDMTGYNLQNVTAHDGAWVVTHDGGNEQNTWSNVSWDQVMPENTAIAVSVKAANTIEELVGKTFIAISNGIPISNVSGRFLMIEAKLSTANSASPIIKELRIEGKKGVLTANAGEDMNIKASPGAIDADVTLDGSKSSDPDGNKLTYKWSWNNGTETAEGIHPTIKLPVGTTEVSLVVNNGLRNSEPDTIRVTVTEFSVPDDKPQKPENFKAEVTGGTEIYVSWSPSLNSTFYELEVDGSIINTKNITSYLHNGLIPGSTHKYRVRAVNSKGFSDWTDTISASTVDYAAEIDRILKEVEAKLPDLKYSEIIQKTQDLLDSAKKLMPKVNAGQLKDSLQARIDKAQDAIIVAGIDVKLTVLENILPNISSLEPIKKALDEVQLDVNNLPARLDKQRNQFQLRIDEILKHFSNQWYSEPSMESSKSKAAVINVNGKIYAIGGIKSDGVLLDTIEEYNPETKTWITKTSMPGGPRQGMAVAAKDGNIYVIGGKVGSKYLGLVEMYNTMTDKWTKMADMPTIRQGAVAANVNGKIYVIGGSNSTKYFRNVEEYDPVNNRWSTVSKTPMPTARDTAGVAVVNGEIYVVGGFNSTNKFLNCVESYNPAEDKWETKTSLNVARRALGVCQLNNIIYAIGGRNNEGDLGVVEVLDPITGTWKEKTEMSMKRSYLSIVPINSSIYALGGTYNEKPVNTVEQFIP</sequence>
<dbReference type="InterPro" id="IPR013783">
    <property type="entry name" value="Ig-like_fold"/>
</dbReference>
<proteinExistence type="predicted"/>
<dbReference type="PROSITE" id="PS50853">
    <property type="entry name" value="FN3"/>
    <property type="match status" value="1"/>
</dbReference>
<dbReference type="CDD" id="cd00146">
    <property type="entry name" value="PKD"/>
    <property type="match status" value="1"/>
</dbReference>
<dbReference type="SUPFAM" id="SSF49265">
    <property type="entry name" value="Fibronectin type III"/>
    <property type="match status" value="1"/>
</dbReference>
<dbReference type="SUPFAM" id="SSF117281">
    <property type="entry name" value="Kelch motif"/>
    <property type="match status" value="2"/>
</dbReference>
<dbReference type="InterPro" id="IPR036116">
    <property type="entry name" value="FN3_sf"/>
</dbReference>
<evidence type="ECO:0000259" key="1">
    <source>
        <dbReference type="PROSITE" id="PS50853"/>
    </source>
</evidence>
<dbReference type="CDD" id="cd05819">
    <property type="entry name" value="NHL"/>
    <property type="match status" value="1"/>
</dbReference>
<dbReference type="Pfam" id="PF01344">
    <property type="entry name" value="Kelch_1"/>
    <property type="match status" value="1"/>
</dbReference>
<dbReference type="SUPFAM" id="SSF63829">
    <property type="entry name" value="Calcium-dependent phosphotriesterase"/>
    <property type="match status" value="2"/>
</dbReference>
<dbReference type="InterPro" id="IPR018247">
    <property type="entry name" value="EF_Hand_1_Ca_BS"/>
</dbReference>
<dbReference type="PANTHER" id="PTHR45632">
    <property type="entry name" value="LD33804P"/>
    <property type="match status" value="1"/>
</dbReference>
<keyword evidence="3" id="KW-1185">Reference proteome</keyword>
<dbReference type="eggNOG" id="COG1657">
    <property type="taxonomic scope" value="Bacteria"/>
</dbReference>
<dbReference type="STRING" id="394503.Ccel_1097"/>
<accession>B8HZV6</accession>
<dbReference type="Gene3D" id="2.60.40.10">
    <property type="entry name" value="Immunoglobulins"/>
    <property type="match status" value="2"/>
</dbReference>
<dbReference type="CDD" id="cd00688">
    <property type="entry name" value="ISOPREN_C2_like"/>
    <property type="match status" value="1"/>
</dbReference>
<dbReference type="PROSITE" id="PS00018">
    <property type="entry name" value="EF_HAND_1"/>
    <property type="match status" value="1"/>
</dbReference>
<dbReference type="SMART" id="SM00612">
    <property type="entry name" value="Kelch"/>
    <property type="match status" value="5"/>
</dbReference>
<dbReference type="Proteomes" id="UP000001349">
    <property type="component" value="Chromosome"/>
</dbReference>
<feature type="domain" description="Fibronectin type-III" evidence="1">
    <location>
        <begin position="1068"/>
        <end position="1149"/>
    </location>
</feature>
<dbReference type="HOGENOM" id="CLU_246090_0_0_9"/>
<dbReference type="InterPro" id="IPR006652">
    <property type="entry name" value="Kelch_1"/>
</dbReference>
<dbReference type="eggNOG" id="COG3055">
    <property type="taxonomic scope" value="Bacteria"/>
</dbReference>
<dbReference type="InterPro" id="IPR035986">
    <property type="entry name" value="PKD_dom_sf"/>
</dbReference>
<dbReference type="Gene3D" id="2.130.10.10">
    <property type="entry name" value="YVTN repeat-like/Quinoprotein amine dehydrogenase"/>
    <property type="match status" value="2"/>
</dbReference>
<dbReference type="Gene3D" id="1.50.10.20">
    <property type="match status" value="1"/>
</dbReference>
<evidence type="ECO:0000313" key="3">
    <source>
        <dbReference type="Proteomes" id="UP000001349"/>
    </source>
</evidence>
<dbReference type="EMBL" id="CP001348">
    <property type="protein sequence ID" value="ACL75456.1"/>
    <property type="molecule type" value="Genomic_DNA"/>
</dbReference>
<dbReference type="Pfam" id="PF00041">
    <property type="entry name" value="fn3"/>
    <property type="match status" value="1"/>
</dbReference>
<dbReference type="eggNOG" id="COG4257">
    <property type="taxonomic scope" value="Bacteria"/>
</dbReference>
<dbReference type="InterPro" id="IPR003961">
    <property type="entry name" value="FN3_dom"/>
</dbReference>
<dbReference type="Pfam" id="PF24681">
    <property type="entry name" value="Kelch_KLHDC2_KLHL20_DRC7"/>
    <property type="match status" value="1"/>
</dbReference>
<dbReference type="RefSeq" id="WP_015924612.1">
    <property type="nucleotide sequence ID" value="NC_011898.1"/>
</dbReference>
<dbReference type="KEGG" id="cce:Ccel_1097"/>
<name>B8HZV6_RUMCH</name>
<dbReference type="eggNOG" id="COG3469">
    <property type="taxonomic scope" value="Bacteria"/>
</dbReference>
<protein>
    <submittedName>
        <fullName evidence="2">Kelch repeat-containing protein</fullName>
    </submittedName>
</protein>
<dbReference type="SUPFAM" id="SSF48239">
    <property type="entry name" value="Terpenoid cyclases/Protein prenyltransferases"/>
    <property type="match status" value="1"/>
</dbReference>
<dbReference type="Gene3D" id="2.120.10.80">
    <property type="entry name" value="Kelch-type beta propeller"/>
    <property type="match status" value="2"/>
</dbReference>
<dbReference type="OrthoDB" id="1736925at2"/>
<dbReference type="CDD" id="cd00063">
    <property type="entry name" value="FN3"/>
    <property type="match status" value="1"/>
</dbReference>
<dbReference type="PANTHER" id="PTHR45632:SF17">
    <property type="entry name" value="KELCH-LIKE PROTEIN 31"/>
    <property type="match status" value="1"/>
</dbReference>